<keyword evidence="1" id="KW-1133">Transmembrane helix</keyword>
<dbReference type="EMBL" id="CP004120">
    <property type="protein sequence ID" value="AGT45236.1"/>
    <property type="molecule type" value="Genomic_DNA"/>
</dbReference>
<feature type="transmembrane region" description="Helical" evidence="1">
    <location>
        <begin position="85"/>
        <end position="103"/>
    </location>
</feature>
<organism evidence="3 4">
    <name type="scientific">Treponema pedis str. T A4</name>
    <dbReference type="NCBI Taxonomy" id="1291379"/>
    <lineage>
        <taxon>Bacteria</taxon>
        <taxon>Pseudomonadati</taxon>
        <taxon>Spirochaetota</taxon>
        <taxon>Spirochaetia</taxon>
        <taxon>Spirochaetales</taxon>
        <taxon>Treponemataceae</taxon>
        <taxon>Treponema</taxon>
    </lineage>
</organism>
<dbReference type="AlphaFoldDB" id="S6A5B9"/>
<dbReference type="HOGENOM" id="CLU_101810_0_0_12"/>
<keyword evidence="1" id="KW-0472">Membrane</keyword>
<evidence type="ECO:0000259" key="2">
    <source>
        <dbReference type="SMART" id="SM01091"/>
    </source>
</evidence>
<protein>
    <submittedName>
        <fullName evidence="3">Transporter</fullName>
    </submittedName>
</protein>
<name>S6A5B9_9SPIR</name>
<reference evidence="3 4" key="1">
    <citation type="journal article" date="2013" name="PLoS ONE">
        <title>Genome-Wide Relatedness of Treponema pedis, from Gingiva and Necrotic Skin Lesions of Pigs, with the Human Oral Pathogen Treponema denticola.</title>
        <authorList>
            <person name="Svartstrom O."/>
            <person name="Mushtaq M."/>
            <person name="Pringle M."/>
            <person name="Segerman B."/>
        </authorList>
    </citation>
    <scope>NUCLEOTIDE SEQUENCE [LARGE SCALE GENOMIC DNA]</scope>
    <source>
        <strain evidence="3">T A4</strain>
    </source>
</reference>
<dbReference type="GO" id="GO:0050660">
    <property type="term" value="F:flavin adenine dinucleotide binding"/>
    <property type="evidence" value="ECO:0007669"/>
    <property type="project" value="InterPro"/>
</dbReference>
<keyword evidence="1" id="KW-0812">Transmembrane</keyword>
<evidence type="ECO:0000256" key="1">
    <source>
        <dbReference type="SAM" id="Phobius"/>
    </source>
</evidence>
<dbReference type="Gene3D" id="3.30.465.10">
    <property type="match status" value="1"/>
</dbReference>
<accession>S6A5B9</accession>
<dbReference type="InterPro" id="IPR005170">
    <property type="entry name" value="Transptr-assoc_dom"/>
</dbReference>
<proteinExistence type="predicted"/>
<evidence type="ECO:0000313" key="4">
    <source>
        <dbReference type="Proteomes" id="UP000015620"/>
    </source>
</evidence>
<evidence type="ECO:0000313" key="3">
    <source>
        <dbReference type="EMBL" id="AGT45236.1"/>
    </source>
</evidence>
<dbReference type="Pfam" id="PF03471">
    <property type="entry name" value="CorC_HlyC"/>
    <property type="match status" value="1"/>
</dbReference>
<dbReference type="PATRIC" id="fig|1291379.3.peg.2738"/>
<keyword evidence="4" id="KW-1185">Reference proteome</keyword>
<dbReference type="STRING" id="1291379.TPE_2764"/>
<dbReference type="Proteomes" id="UP000015620">
    <property type="component" value="Chromosome"/>
</dbReference>
<dbReference type="SMART" id="SM01091">
    <property type="entry name" value="CorC_HlyC"/>
    <property type="match status" value="1"/>
</dbReference>
<dbReference type="InterPro" id="IPR036318">
    <property type="entry name" value="FAD-bd_PCMH-like_sf"/>
</dbReference>
<dbReference type="KEGG" id="tped:TPE_2764"/>
<sequence length="238" mass="27172">MFRNNRIKTDKFLNFKEKQMKKLKIFLHHQNLRRRAAGIAGGIEIALSFAMLVGILLLSIQIFFDLKDMVIAAVEKKTMPQFSDFLSMIFSLVIGLEFVKMLIKQTLSSAIEVVLFTLARKIIADHGSMIDALLGVAAIAVLFAIKKFLIQNTEYTGEEECDYIVNGGTSIREVNHRLDSDFDEAYGNTVAGYLFNYLKREGKTPHFGLETEIGEYKFIIHEMDNDLIRYIKIVPIQH</sequence>
<feature type="domain" description="Transporter-associated" evidence="2">
    <location>
        <begin position="156"/>
        <end position="237"/>
    </location>
</feature>
<dbReference type="InterPro" id="IPR016169">
    <property type="entry name" value="FAD-bd_PCMH_sub2"/>
</dbReference>
<dbReference type="SUPFAM" id="SSF56176">
    <property type="entry name" value="FAD-binding/transporter-associated domain-like"/>
    <property type="match status" value="1"/>
</dbReference>
<feature type="transmembrane region" description="Helical" evidence="1">
    <location>
        <begin position="36"/>
        <end position="64"/>
    </location>
</feature>
<feature type="transmembrane region" description="Helical" evidence="1">
    <location>
        <begin position="123"/>
        <end position="145"/>
    </location>
</feature>
<gene>
    <name evidence="3" type="ORF">TPE_2764</name>
</gene>